<dbReference type="PANTHER" id="PTHR47894">
    <property type="entry name" value="HTH-TYPE TRANSCRIPTIONAL REGULATOR GADX"/>
    <property type="match status" value="1"/>
</dbReference>
<gene>
    <name evidence="5" type="ORF">AB0E89_39795</name>
</gene>
<sequence>MKLSSYQNLRVPNFSVHVLRQLLEEANLDWLTALANAEIAPTALNRPGSTIPARKELTFQLQFVALTRDRVDLWVRAARAYTTSTYSVRGMALATAPTVAAWAAAASATDNAPGLLEITSLRAPDGTVAGIEFTYPDAPDELIPFSVYRDLYAATRSLAWLYGDTFPYTHVEVPLAEVSPEVSTYVSCNIDCGAPALRLRWDPAISTDELPFGNAFQHEAWVRADTQIIDTFRATGDWPHTVTKAIRAAPNLNRTLANVAATLRVSPRTLQRKLELTGNDFARVRDETLSELACDLLSNTDHSVSEISRKLGYTDPASFTMAFKRWRGVPPTAFREASRYGGKNYSPSLEQVRELRRGDVSG</sequence>
<dbReference type="SUPFAM" id="SSF46689">
    <property type="entry name" value="Homeodomain-like"/>
    <property type="match status" value="1"/>
</dbReference>
<dbReference type="RefSeq" id="WP_361708745.1">
    <property type="nucleotide sequence ID" value="NZ_JBEZVE010000030.1"/>
</dbReference>
<keyword evidence="2" id="KW-0238">DNA-binding</keyword>
<protein>
    <submittedName>
        <fullName evidence="5">AraC family transcriptional regulator</fullName>
    </submittedName>
</protein>
<dbReference type="Gene3D" id="1.10.10.60">
    <property type="entry name" value="Homeodomain-like"/>
    <property type="match status" value="1"/>
</dbReference>
<dbReference type="Pfam" id="PF12625">
    <property type="entry name" value="Arabinose_bd"/>
    <property type="match status" value="1"/>
</dbReference>
<dbReference type="PRINTS" id="PR00032">
    <property type="entry name" value="HTHARAC"/>
</dbReference>
<dbReference type="Proteomes" id="UP001550739">
    <property type="component" value="Unassembled WGS sequence"/>
</dbReference>
<evidence type="ECO:0000256" key="3">
    <source>
        <dbReference type="ARBA" id="ARBA00023163"/>
    </source>
</evidence>
<feature type="domain" description="HTH araC/xylS-type" evidence="4">
    <location>
        <begin position="240"/>
        <end position="337"/>
    </location>
</feature>
<dbReference type="Pfam" id="PF12833">
    <property type="entry name" value="HTH_18"/>
    <property type="match status" value="1"/>
</dbReference>
<comment type="caution">
    <text evidence="5">The sequence shown here is derived from an EMBL/GenBank/DDBJ whole genome shotgun (WGS) entry which is preliminary data.</text>
</comment>
<dbReference type="PROSITE" id="PS01124">
    <property type="entry name" value="HTH_ARAC_FAMILY_2"/>
    <property type="match status" value="1"/>
</dbReference>
<name>A0ABV2ZVN2_9ACTN</name>
<accession>A0ABV2ZVN2</accession>
<keyword evidence="6" id="KW-1185">Reference proteome</keyword>
<organism evidence="5 6">
    <name type="scientific">Streptomyces sp. 900129855</name>
    <dbReference type="NCBI Taxonomy" id="3155129"/>
    <lineage>
        <taxon>Bacteria</taxon>
        <taxon>Bacillati</taxon>
        <taxon>Actinomycetota</taxon>
        <taxon>Actinomycetes</taxon>
        <taxon>Kitasatosporales</taxon>
        <taxon>Streptomycetaceae</taxon>
        <taxon>Streptomyces</taxon>
    </lineage>
</organism>
<dbReference type="SMART" id="SM00342">
    <property type="entry name" value="HTH_ARAC"/>
    <property type="match status" value="1"/>
</dbReference>
<dbReference type="InterPro" id="IPR018060">
    <property type="entry name" value="HTH_AraC"/>
</dbReference>
<evidence type="ECO:0000256" key="2">
    <source>
        <dbReference type="ARBA" id="ARBA00023125"/>
    </source>
</evidence>
<proteinExistence type="predicted"/>
<dbReference type="InterPro" id="IPR032687">
    <property type="entry name" value="AraC-type_N"/>
</dbReference>
<evidence type="ECO:0000256" key="1">
    <source>
        <dbReference type="ARBA" id="ARBA00023015"/>
    </source>
</evidence>
<evidence type="ECO:0000259" key="4">
    <source>
        <dbReference type="PROSITE" id="PS01124"/>
    </source>
</evidence>
<evidence type="ECO:0000313" key="5">
    <source>
        <dbReference type="EMBL" id="MEU3786608.1"/>
    </source>
</evidence>
<keyword evidence="1" id="KW-0805">Transcription regulation</keyword>
<reference evidence="5 6" key="1">
    <citation type="submission" date="2024-06" db="EMBL/GenBank/DDBJ databases">
        <title>The Natural Products Discovery Center: Release of the First 8490 Sequenced Strains for Exploring Actinobacteria Biosynthetic Diversity.</title>
        <authorList>
            <person name="Kalkreuter E."/>
            <person name="Kautsar S.A."/>
            <person name="Yang D."/>
            <person name="Bader C.D."/>
            <person name="Teijaro C.N."/>
            <person name="Fluegel L."/>
            <person name="Davis C.M."/>
            <person name="Simpson J.R."/>
            <person name="Lauterbach L."/>
            <person name="Steele A.D."/>
            <person name="Gui C."/>
            <person name="Meng S."/>
            <person name="Li G."/>
            <person name="Viehrig K."/>
            <person name="Ye F."/>
            <person name="Su P."/>
            <person name="Kiefer A.F."/>
            <person name="Nichols A."/>
            <person name="Cepeda A.J."/>
            <person name="Yan W."/>
            <person name="Fan B."/>
            <person name="Jiang Y."/>
            <person name="Adhikari A."/>
            <person name="Zheng C.-J."/>
            <person name="Schuster L."/>
            <person name="Cowan T.M."/>
            <person name="Smanski M.J."/>
            <person name="Chevrette M.G."/>
            <person name="De Carvalho L.P.S."/>
            <person name="Shen B."/>
        </authorList>
    </citation>
    <scope>NUCLEOTIDE SEQUENCE [LARGE SCALE GENOMIC DNA]</scope>
    <source>
        <strain evidence="5 6">NPDC033843</strain>
    </source>
</reference>
<dbReference type="EMBL" id="JBEZVE010000030">
    <property type="protein sequence ID" value="MEU3786608.1"/>
    <property type="molecule type" value="Genomic_DNA"/>
</dbReference>
<dbReference type="InterPro" id="IPR020449">
    <property type="entry name" value="Tscrpt_reg_AraC-type_HTH"/>
</dbReference>
<evidence type="ECO:0000313" key="6">
    <source>
        <dbReference type="Proteomes" id="UP001550739"/>
    </source>
</evidence>
<dbReference type="PANTHER" id="PTHR47894:SF1">
    <property type="entry name" value="HTH-TYPE TRANSCRIPTIONAL REGULATOR VQSM"/>
    <property type="match status" value="1"/>
</dbReference>
<dbReference type="InterPro" id="IPR009057">
    <property type="entry name" value="Homeodomain-like_sf"/>
</dbReference>
<keyword evidence="3" id="KW-0804">Transcription</keyword>